<dbReference type="Gene3D" id="3.30.420.40">
    <property type="match status" value="1"/>
</dbReference>
<keyword evidence="4" id="KW-1185">Reference proteome</keyword>
<dbReference type="EMBL" id="KN847479">
    <property type="protein sequence ID" value="KIX03793.1"/>
    <property type="molecule type" value="Genomic_DNA"/>
</dbReference>
<dbReference type="RefSeq" id="XP_013270929.1">
    <property type="nucleotide sequence ID" value="XM_013415475.1"/>
</dbReference>
<reference evidence="3 4" key="1">
    <citation type="submission" date="2015-01" db="EMBL/GenBank/DDBJ databases">
        <title>The Genome Sequence of Rhinocladiella mackenzie CBS 650.93.</title>
        <authorList>
            <consortium name="The Broad Institute Genomics Platform"/>
            <person name="Cuomo C."/>
            <person name="de Hoog S."/>
            <person name="Gorbushina A."/>
            <person name="Stielow B."/>
            <person name="Teixiera M."/>
            <person name="Abouelleil A."/>
            <person name="Chapman S.B."/>
            <person name="Priest M."/>
            <person name="Young S.K."/>
            <person name="Wortman J."/>
            <person name="Nusbaum C."/>
            <person name="Birren B."/>
        </authorList>
    </citation>
    <scope>NUCLEOTIDE SEQUENCE [LARGE SCALE GENOMIC DNA]</scope>
    <source>
        <strain evidence="3 4">CBS 650.93</strain>
    </source>
</reference>
<accession>A0A0D2H024</accession>
<evidence type="ECO:0000256" key="1">
    <source>
        <dbReference type="ARBA" id="ARBA00022741"/>
    </source>
</evidence>
<name>A0A0D2H024_9EURO</name>
<gene>
    <name evidence="3" type="ORF">Z518_07346</name>
</gene>
<proteinExistence type="predicted"/>
<keyword evidence="1" id="KW-0547">Nucleotide-binding</keyword>
<dbReference type="STRING" id="1442369.A0A0D2H024"/>
<dbReference type="HOGENOM" id="CLU_009958_6_1_1"/>
<dbReference type="SUPFAM" id="SSF53067">
    <property type="entry name" value="Actin-like ATPase domain"/>
    <property type="match status" value="2"/>
</dbReference>
<dbReference type="PRINTS" id="PR00301">
    <property type="entry name" value="HEATSHOCK70"/>
</dbReference>
<dbReference type="OrthoDB" id="2963168at2759"/>
<protein>
    <submittedName>
        <fullName evidence="3">Uncharacterized protein</fullName>
    </submittedName>
</protein>
<dbReference type="InterPro" id="IPR013126">
    <property type="entry name" value="Hsp_70_fam"/>
</dbReference>
<dbReference type="GO" id="GO:0140662">
    <property type="term" value="F:ATP-dependent protein folding chaperone"/>
    <property type="evidence" value="ECO:0007669"/>
    <property type="project" value="InterPro"/>
</dbReference>
<dbReference type="Proteomes" id="UP000053617">
    <property type="component" value="Unassembled WGS sequence"/>
</dbReference>
<keyword evidence="2" id="KW-0067">ATP-binding</keyword>
<dbReference type="PANTHER" id="PTHR14187">
    <property type="entry name" value="ALPHA KINASE/ELONGATION FACTOR 2 KINASE"/>
    <property type="match status" value="1"/>
</dbReference>
<organism evidence="3 4">
    <name type="scientific">Rhinocladiella mackenziei CBS 650.93</name>
    <dbReference type="NCBI Taxonomy" id="1442369"/>
    <lineage>
        <taxon>Eukaryota</taxon>
        <taxon>Fungi</taxon>
        <taxon>Dikarya</taxon>
        <taxon>Ascomycota</taxon>
        <taxon>Pezizomycotina</taxon>
        <taxon>Eurotiomycetes</taxon>
        <taxon>Chaetothyriomycetidae</taxon>
        <taxon>Chaetothyriales</taxon>
        <taxon>Herpotrichiellaceae</taxon>
        <taxon>Rhinocladiella</taxon>
    </lineage>
</organism>
<sequence length="590" mass="65722">MSPDISDALSDAFDGFSIGDETVEECLIIALDFGTTYSGIAYAFASDPENVRVIQSWPGEDRIVSKAPTTIRYEPGYIKGLKWGYDLDCSSGEKIERIKLLFDPEQPKPYCPCTNFEAENAKLPKHVVNVASDYMRAIFQHAIKAIGDGYMDRESLSQMKRQCVLTVPALWSDKAKNMTLQAAQTAGIAPVEMITEPEAAALFTLHSMRSKGLKAKDAIVVCDAGGGTADLISYEIVSLAPFEVKALTRPSGGLAGSSMINEQFEAEIRKVVRDSQYFKLKDTGAYRLALKDFDSVIKPGFRGKNDPVKYVSFPMADLKDNPSEGLIKNAMTLSGETLFKIFEPVVGEIDRLVKEQVNNANTKLLQDSPRKKEGVNAIFLVGGMGSSRYLKEVIQHSNPGIRVIQPEDAWAAIVRGAVMSKLPTAATVTASVATKHYGVSVLRRWNRTRDAGWPKLKDEWTDRKLCTCMDWFIYMDDQLERGKKIKHKFYRTFSGHKPTCNVLQITDCLYECTSTFAPDHPQDDVEINCRLFTDLSQVPKKFFKKKTRESDGAPYCALSYSLQIENNQSGLMKYSLEIGGKEYSAVEAEY</sequence>
<dbReference type="VEuPathDB" id="FungiDB:Z518_07346"/>
<dbReference type="PANTHER" id="PTHR14187:SF5">
    <property type="entry name" value="HEAT SHOCK 70 KDA PROTEIN 12A"/>
    <property type="match status" value="1"/>
</dbReference>
<evidence type="ECO:0000313" key="3">
    <source>
        <dbReference type="EMBL" id="KIX03793.1"/>
    </source>
</evidence>
<evidence type="ECO:0000256" key="2">
    <source>
        <dbReference type="ARBA" id="ARBA00022840"/>
    </source>
</evidence>
<dbReference type="AlphaFoldDB" id="A0A0D2H024"/>
<dbReference type="InterPro" id="IPR043129">
    <property type="entry name" value="ATPase_NBD"/>
</dbReference>
<dbReference type="GeneID" id="25295417"/>
<dbReference type="GO" id="GO:0005524">
    <property type="term" value="F:ATP binding"/>
    <property type="evidence" value="ECO:0007669"/>
    <property type="project" value="UniProtKB-KW"/>
</dbReference>
<dbReference type="Pfam" id="PF00012">
    <property type="entry name" value="HSP70"/>
    <property type="match status" value="1"/>
</dbReference>
<evidence type="ECO:0000313" key="4">
    <source>
        <dbReference type="Proteomes" id="UP000053617"/>
    </source>
</evidence>
<dbReference type="CDD" id="cd10170">
    <property type="entry name" value="ASKHA_NBD_HSP70"/>
    <property type="match status" value="1"/>
</dbReference>